<evidence type="ECO:0000313" key="1">
    <source>
        <dbReference type="EMBL" id="VDM83503.1"/>
    </source>
</evidence>
<protein>
    <submittedName>
        <fullName evidence="1">Uncharacterized protein</fullName>
    </submittedName>
</protein>
<evidence type="ECO:0000313" key="2">
    <source>
        <dbReference type="Proteomes" id="UP000270094"/>
    </source>
</evidence>
<name>A0A3P7JRE5_STRVU</name>
<dbReference type="EMBL" id="UYYB01123536">
    <property type="protein sequence ID" value="VDM83503.1"/>
    <property type="molecule type" value="Genomic_DNA"/>
</dbReference>
<proteinExistence type="predicted"/>
<keyword evidence="2" id="KW-1185">Reference proteome</keyword>
<organism evidence="1 2">
    <name type="scientific">Strongylus vulgaris</name>
    <name type="common">Blood worm</name>
    <dbReference type="NCBI Taxonomy" id="40348"/>
    <lineage>
        <taxon>Eukaryota</taxon>
        <taxon>Metazoa</taxon>
        <taxon>Ecdysozoa</taxon>
        <taxon>Nematoda</taxon>
        <taxon>Chromadorea</taxon>
        <taxon>Rhabditida</taxon>
        <taxon>Rhabditina</taxon>
        <taxon>Rhabditomorpha</taxon>
        <taxon>Strongyloidea</taxon>
        <taxon>Strongylidae</taxon>
        <taxon>Strongylus</taxon>
    </lineage>
</organism>
<dbReference type="OrthoDB" id="343623at2759"/>
<dbReference type="AlphaFoldDB" id="A0A3P7JRE5"/>
<reference evidence="1 2" key="1">
    <citation type="submission" date="2018-11" db="EMBL/GenBank/DDBJ databases">
        <authorList>
            <consortium name="Pathogen Informatics"/>
        </authorList>
    </citation>
    <scope>NUCLEOTIDE SEQUENCE [LARGE SCALE GENOMIC DNA]</scope>
</reference>
<gene>
    <name evidence="1" type="ORF">SVUK_LOCUS18501</name>
</gene>
<dbReference type="Proteomes" id="UP000270094">
    <property type="component" value="Unassembled WGS sequence"/>
</dbReference>
<accession>A0A3P7JRE5</accession>
<sequence length="148" mass="16706">MDFTSHPNVTDELSYMFSVNNSFSMLKQVASAFLCRFLADESGASAPHLFAESVDLVIPTNHESDCKVKSESVKNTLCNMAYSTRPFQLSPCGRYVFYYASTDDCDCVRSLLLSAREKILQEVFKVLDRFVELGLLEADTKANNLMFR</sequence>